<gene>
    <name evidence="2" type="ORF">FD47_GL000543</name>
</gene>
<dbReference type="SUPFAM" id="SSF53067">
    <property type="entry name" value="Actin-like ATPase domain"/>
    <property type="match status" value="1"/>
</dbReference>
<comment type="caution">
    <text evidence="2">The sequence shown here is derived from an EMBL/GenBank/DDBJ whole genome shotgun (WGS) entry which is preliminary data.</text>
</comment>
<reference evidence="2 3" key="1">
    <citation type="journal article" date="2015" name="Genome Announc.">
        <title>Expanding the biotechnology potential of lactobacilli through comparative genomics of 213 strains and associated genera.</title>
        <authorList>
            <person name="Sun Z."/>
            <person name="Harris H.M."/>
            <person name="McCann A."/>
            <person name="Guo C."/>
            <person name="Argimon S."/>
            <person name="Zhang W."/>
            <person name="Yang X."/>
            <person name="Jeffery I.B."/>
            <person name="Cooney J.C."/>
            <person name="Kagawa T.F."/>
            <person name="Liu W."/>
            <person name="Song Y."/>
            <person name="Salvetti E."/>
            <person name="Wrobel A."/>
            <person name="Rasinkangas P."/>
            <person name="Parkhill J."/>
            <person name="Rea M.C."/>
            <person name="O'Sullivan O."/>
            <person name="Ritari J."/>
            <person name="Douillard F.P."/>
            <person name="Paul Ross R."/>
            <person name="Yang R."/>
            <person name="Briner A.E."/>
            <person name="Felis G.E."/>
            <person name="de Vos W.M."/>
            <person name="Barrangou R."/>
            <person name="Klaenhammer T.R."/>
            <person name="Caufield P.W."/>
            <person name="Cui Y."/>
            <person name="Zhang H."/>
            <person name="O'Toole P.W."/>
        </authorList>
    </citation>
    <scope>NUCLEOTIDE SEQUENCE [LARGE SCALE GENOMIC DNA]</scope>
    <source>
        <strain evidence="2 3">DSM 18390</strain>
    </source>
</reference>
<protein>
    <submittedName>
        <fullName evidence="2">Glucokinase family protein</fullName>
    </submittedName>
</protein>
<dbReference type="PANTHER" id="PTHR18964:SF149">
    <property type="entry name" value="BIFUNCTIONAL UDP-N-ACETYLGLUCOSAMINE 2-EPIMERASE_N-ACETYLMANNOSAMINE KINASE"/>
    <property type="match status" value="1"/>
</dbReference>
<dbReference type="RefSeq" id="WP_054733523.1">
    <property type="nucleotide sequence ID" value="NZ_AZFZ01000014.1"/>
</dbReference>
<evidence type="ECO:0000313" key="3">
    <source>
        <dbReference type="Proteomes" id="UP000051010"/>
    </source>
</evidence>
<dbReference type="Proteomes" id="UP000051010">
    <property type="component" value="Unassembled WGS sequence"/>
</dbReference>
<dbReference type="Pfam" id="PF00480">
    <property type="entry name" value="ROK"/>
    <property type="match status" value="1"/>
</dbReference>
<sequence>MTKAYYLGIDLGGTNIKAGLFDDQLKLVTKQRTPTHEENGPQAVLTRIYQACHDLVTAANVDWASVVALGLGVPGQMDVKAGLSIFSPNFTDWENVPVADILSKQLGKPVFIDNDVRVALYGEAAFGAAKQAKDVVLVTLGTGLGAAVMLNGKVAYGASDSVGELGHMNMYRHGGRLCACGSSGCLGRYVSGRGLVKTMQEKLAAGQPSIISDWLNDGQELTAALISDAVAKGDATAQEVFKETGELFGFGLVNVVNLLNPELIILGGGVAQAGEPLFKYTKQVIHDRAIAVAKKAVHLKLAELGPAAGMYGAAVYAKKRQSTEEKI</sequence>
<dbReference type="PATRIC" id="fig|1423786.4.peg.566"/>
<keyword evidence="2" id="KW-0418">Kinase</keyword>
<name>A0A0R1YQD0_9LACO</name>
<organism evidence="2 3">
    <name type="scientific">Lentilactobacillus parafarraginis DSM 18390 = JCM 14109</name>
    <dbReference type="NCBI Taxonomy" id="1423786"/>
    <lineage>
        <taxon>Bacteria</taxon>
        <taxon>Bacillati</taxon>
        <taxon>Bacillota</taxon>
        <taxon>Bacilli</taxon>
        <taxon>Lactobacillales</taxon>
        <taxon>Lactobacillaceae</taxon>
        <taxon>Lentilactobacillus</taxon>
    </lineage>
</organism>
<evidence type="ECO:0000256" key="1">
    <source>
        <dbReference type="ARBA" id="ARBA00006479"/>
    </source>
</evidence>
<dbReference type="InterPro" id="IPR000600">
    <property type="entry name" value="ROK"/>
</dbReference>
<dbReference type="AlphaFoldDB" id="A0A0R1YQD0"/>
<keyword evidence="2" id="KW-0808">Transferase</keyword>
<dbReference type="PROSITE" id="PS01125">
    <property type="entry name" value="ROK"/>
    <property type="match status" value="1"/>
</dbReference>
<dbReference type="GO" id="GO:0016301">
    <property type="term" value="F:kinase activity"/>
    <property type="evidence" value="ECO:0007669"/>
    <property type="project" value="UniProtKB-KW"/>
</dbReference>
<comment type="similarity">
    <text evidence="1">Belongs to the ROK (NagC/XylR) family.</text>
</comment>
<dbReference type="Gene3D" id="3.30.420.40">
    <property type="match status" value="2"/>
</dbReference>
<dbReference type="InterPro" id="IPR043129">
    <property type="entry name" value="ATPase_NBD"/>
</dbReference>
<accession>A0A0R1YQD0</accession>
<proteinExistence type="inferred from homology"/>
<dbReference type="PANTHER" id="PTHR18964">
    <property type="entry name" value="ROK (REPRESSOR, ORF, KINASE) FAMILY"/>
    <property type="match status" value="1"/>
</dbReference>
<dbReference type="EMBL" id="AZFZ01000014">
    <property type="protein sequence ID" value="KRM44417.1"/>
    <property type="molecule type" value="Genomic_DNA"/>
</dbReference>
<evidence type="ECO:0000313" key="2">
    <source>
        <dbReference type="EMBL" id="KRM44417.1"/>
    </source>
</evidence>
<dbReference type="InterPro" id="IPR049874">
    <property type="entry name" value="ROK_cs"/>
</dbReference>